<protein>
    <submittedName>
        <fullName evidence="2">Uncharacterized protein</fullName>
    </submittedName>
</protein>
<sequence length="242" mass="26104">MKTFEEDFGHLPFPGRWLGGISLVLAPLLLLTGELLKFRFDFFFPEQLRAYQSHPTLMFTAYSLFLAGNILLWPAIVTLANLIGRSKPVWAVWGGSLVLFGLFARTFNSGINHLAFQLVNILSLPKATETVAQSYGAFHIVSTLSGAILFGWAVLAVGAWLSGTLRPVGVVALAMMSALMIGVLKGGTVMSVIATSCLCIALVPLGVRVLAHGSMPLARLFWGWLIFSSAVIGLFFFLGQAG</sequence>
<proteinExistence type="predicted"/>
<keyword evidence="1" id="KW-0472">Membrane</keyword>
<dbReference type="OrthoDB" id="3294110at2"/>
<dbReference type="RefSeq" id="WP_106598990.1">
    <property type="nucleotide sequence ID" value="NZ_PYAS01000018.1"/>
</dbReference>
<name>A0A2P8FMI5_9BACT</name>
<dbReference type="Proteomes" id="UP000241964">
    <property type="component" value="Unassembled WGS sequence"/>
</dbReference>
<gene>
    <name evidence="2" type="ORF">CLV60_11876</name>
</gene>
<feature type="transmembrane region" description="Helical" evidence="1">
    <location>
        <begin position="136"/>
        <end position="161"/>
    </location>
</feature>
<feature type="transmembrane region" description="Helical" evidence="1">
    <location>
        <begin position="89"/>
        <end position="107"/>
    </location>
</feature>
<evidence type="ECO:0000313" key="3">
    <source>
        <dbReference type="Proteomes" id="UP000241964"/>
    </source>
</evidence>
<dbReference type="AlphaFoldDB" id="A0A2P8FMI5"/>
<reference evidence="2 3" key="1">
    <citation type="submission" date="2018-03" db="EMBL/GenBank/DDBJ databases">
        <title>Genomic Encyclopedia of Archaeal and Bacterial Type Strains, Phase II (KMG-II): from individual species to whole genera.</title>
        <authorList>
            <person name="Goeker M."/>
        </authorList>
    </citation>
    <scope>NUCLEOTIDE SEQUENCE [LARGE SCALE GENOMIC DNA]</scope>
    <source>
        <strain evidence="2 3">DSM 29057</strain>
    </source>
</reference>
<feature type="transmembrane region" description="Helical" evidence="1">
    <location>
        <begin position="217"/>
        <end position="238"/>
    </location>
</feature>
<keyword evidence="3" id="KW-1185">Reference proteome</keyword>
<keyword evidence="1" id="KW-1133">Transmembrane helix</keyword>
<comment type="caution">
    <text evidence="2">The sequence shown here is derived from an EMBL/GenBank/DDBJ whole genome shotgun (WGS) entry which is preliminary data.</text>
</comment>
<organism evidence="2 3">
    <name type="scientific">Dyadobacter jiangsuensis</name>
    <dbReference type="NCBI Taxonomy" id="1591085"/>
    <lineage>
        <taxon>Bacteria</taxon>
        <taxon>Pseudomonadati</taxon>
        <taxon>Bacteroidota</taxon>
        <taxon>Cytophagia</taxon>
        <taxon>Cytophagales</taxon>
        <taxon>Spirosomataceae</taxon>
        <taxon>Dyadobacter</taxon>
    </lineage>
</organism>
<feature type="transmembrane region" description="Helical" evidence="1">
    <location>
        <begin position="57"/>
        <end position="83"/>
    </location>
</feature>
<feature type="transmembrane region" description="Helical" evidence="1">
    <location>
        <begin position="167"/>
        <end position="184"/>
    </location>
</feature>
<accession>A0A2P8FMI5</accession>
<keyword evidence="1" id="KW-0812">Transmembrane</keyword>
<feature type="transmembrane region" description="Helical" evidence="1">
    <location>
        <begin position="191"/>
        <end position="211"/>
    </location>
</feature>
<feature type="transmembrane region" description="Helical" evidence="1">
    <location>
        <begin position="17"/>
        <end position="36"/>
    </location>
</feature>
<evidence type="ECO:0000313" key="2">
    <source>
        <dbReference type="EMBL" id="PSL22944.1"/>
    </source>
</evidence>
<evidence type="ECO:0000256" key="1">
    <source>
        <dbReference type="SAM" id="Phobius"/>
    </source>
</evidence>
<dbReference type="EMBL" id="PYAS01000018">
    <property type="protein sequence ID" value="PSL22944.1"/>
    <property type="molecule type" value="Genomic_DNA"/>
</dbReference>